<evidence type="ECO:0000313" key="3">
    <source>
        <dbReference type="EMBL" id="EGF23860.1"/>
    </source>
</evidence>
<accession>F1T5C9</accession>
<dbReference type="SUPFAM" id="SSF54980">
    <property type="entry name" value="EF-G C-terminal domain-like"/>
    <property type="match status" value="1"/>
</dbReference>
<proteinExistence type="inferred from homology"/>
<dbReference type="RefSeq" id="WP_006302989.1">
    <property type="nucleotide sequence ID" value="NZ_ACGK02000001.1"/>
</dbReference>
<feature type="domain" description="Impact N-terminal" evidence="2">
    <location>
        <begin position="20"/>
        <end position="122"/>
    </location>
</feature>
<dbReference type="InterPro" id="IPR020569">
    <property type="entry name" value="UPF0029_Impact_CS"/>
</dbReference>
<comment type="caution">
    <text evidence="3">The sequence shown here is derived from an EMBL/GenBank/DDBJ whole genome shotgun (WGS) entry which is preliminary data.</text>
</comment>
<keyword evidence="4" id="KW-1185">Reference proteome</keyword>
<dbReference type="InterPro" id="IPR020568">
    <property type="entry name" value="Ribosomal_Su5_D2-typ_SF"/>
</dbReference>
<dbReference type="InterPro" id="IPR023582">
    <property type="entry name" value="Impact"/>
</dbReference>
<dbReference type="InterPro" id="IPR001498">
    <property type="entry name" value="Impact_N"/>
</dbReference>
<evidence type="ECO:0000256" key="1">
    <source>
        <dbReference type="ARBA" id="ARBA00007665"/>
    </source>
</evidence>
<dbReference type="SUPFAM" id="SSF54211">
    <property type="entry name" value="Ribosomal protein S5 domain 2-like"/>
    <property type="match status" value="1"/>
</dbReference>
<dbReference type="InterPro" id="IPR036956">
    <property type="entry name" value="Impact_N_sf"/>
</dbReference>
<gene>
    <name evidence="3" type="ORF">HMPREF0091_10807</name>
</gene>
<dbReference type="Gene3D" id="3.30.70.240">
    <property type="match status" value="1"/>
</dbReference>
<sequence length="213" mass="23577">MQEFKTIKAGCEPLGIYAEKSSKFIAYLSRATCKSEAQTYIEQKRAEHPHARHVCSAWLLPEGISHVSDDGEPSKTAGIPILSVLQHYELQACVGVVVRYFGGILLGTGGLKRAYSTAIEKACEDACMQKQLVSMGIVENLVLSCSYALYGSVQSCIARYQGTIADTLFETSIQVTVRFIAQDERAKRCLEELKDLSRGQIDGFITDRYVHEI</sequence>
<dbReference type="PROSITE" id="PS00910">
    <property type="entry name" value="UPF0029"/>
    <property type="match status" value="1"/>
</dbReference>
<evidence type="ECO:0000259" key="2">
    <source>
        <dbReference type="Pfam" id="PF01205"/>
    </source>
</evidence>
<dbReference type="PANTHER" id="PTHR16301:SF20">
    <property type="entry name" value="IMPACT FAMILY MEMBER YIGZ"/>
    <property type="match status" value="1"/>
</dbReference>
<dbReference type="Pfam" id="PF01205">
    <property type="entry name" value="Impact_N"/>
    <property type="match status" value="1"/>
</dbReference>
<reference evidence="3 4" key="1">
    <citation type="submission" date="2011-02" db="EMBL/GenBank/DDBJ databases">
        <authorList>
            <person name="Muzny D."/>
            <person name="Qin X."/>
            <person name="Buhay C."/>
            <person name="Dugan-Rocha S."/>
            <person name="Ding Y."/>
            <person name="Chen G."/>
            <person name="Hawes A."/>
            <person name="Holder M."/>
            <person name="Jhangiani S."/>
            <person name="Johnson A."/>
            <person name="Khan Z."/>
            <person name="Li Z."/>
            <person name="Liu W."/>
            <person name="Liu X."/>
            <person name="Perez L."/>
            <person name="Shen H."/>
            <person name="Wang Q."/>
            <person name="Watt J."/>
            <person name="Xi L."/>
            <person name="Xin Y."/>
            <person name="Zhou J."/>
            <person name="Deng J."/>
            <person name="Jiang H."/>
            <person name="Liu Y."/>
            <person name="Qu J."/>
            <person name="Song X.-Z."/>
            <person name="Zhang L."/>
            <person name="Villasana D."/>
            <person name="Johnson A."/>
            <person name="Liu J."/>
            <person name="Liyanage D."/>
            <person name="Lorensuhewa L."/>
            <person name="Robinson T."/>
            <person name="Song A."/>
            <person name="Song B.-B."/>
            <person name="Dinh H."/>
            <person name="Thornton R."/>
            <person name="Coyle M."/>
            <person name="Francisco L."/>
            <person name="Jackson L."/>
            <person name="Javaid M."/>
            <person name="Korchina V."/>
            <person name="Kovar C."/>
            <person name="Mata R."/>
            <person name="Mathew T."/>
            <person name="Ngo R."/>
            <person name="Nguyen L."/>
            <person name="Nguyen N."/>
            <person name="Okwuonu G."/>
            <person name="Ongeri F."/>
            <person name="Pham C."/>
            <person name="Simmons D."/>
            <person name="Wilczek-Boney K."/>
            <person name="Hale W."/>
            <person name="Jakkamsetti A."/>
            <person name="Pham P."/>
            <person name="Ruth R."/>
            <person name="San Lucas F."/>
            <person name="Warren J."/>
            <person name="Zhang J."/>
            <person name="Zhao Z."/>
            <person name="Zhou C."/>
            <person name="Zhu D."/>
            <person name="Lee S."/>
            <person name="Bess C."/>
            <person name="Blankenburg K."/>
            <person name="Forbes L."/>
            <person name="Fu Q."/>
            <person name="Gubbala S."/>
            <person name="Hirani K."/>
            <person name="Jayaseelan J.C."/>
            <person name="Lara F."/>
            <person name="Munidasa M."/>
            <person name="Palculict T."/>
            <person name="Patil S."/>
            <person name="Pu L.-L."/>
            <person name="Saada N."/>
            <person name="Tang L."/>
            <person name="Weissenberger G."/>
            <person name="Zhu Y."/>
            <person name="Hemphill L."/>
            <person name="Shang Y."/>
            <person name="Youmans B."/>
            <person name="Ayvaz T."/>
            <person name="Ross M."/>
            <person name="Santibanez J."/>
            <person name="Aqrawi P."/>
            <person name="Gross S."/>
            <person name="Joshi V."/>
            <person name="Fowler G."/>
            <person name="Nazareth L."/>
            <person name="Reid J."/>
            <person name="Worley K."/>
            <person name="Petrosino J."/>
            <person name="Highlander S."/>
            <person name="Gibbs R."/>
        </authorList>
    </citation>
    <scope>NUCLEOTIDE SEQUENCE [LARGE SCALE GENOMIC DNA]</scope>
    <source>
        <strain evidence="3 4">DSM 15829</strain>
    </source>
</reference>
<dbReference type="OrthoDB" id="9813771at2"/>
<dbReference type="PANTHER" id="PTHR16301">
    <property type="entry name" value="IMPACT-RELATED"/>
    <property type="match status" value="1"/>
</dbReference>
<organism evidence="3 4">
    <name type="scientific">Fannyhessea vaginae DSM 15829</name>
    <dbReference type="NCBI Taxonomy" id="525256"/>
    <lineage>
        <taxon>Bacteria</taxon>
        <taxon>Bacillati</taxon>
        <taxon>Actinomycetota</taxon>
        <taxon>Coriobacteriia</taxon>
        <taxon>Coriobacteriales</taxon>
        <taxon>Atopobiaceae</taxon>
        <taxon>Fannyhessea</taxon>
    </lineage>
</organism>
<comment type="similarity">
    <text evidence="1">Belongs to the IMPACT family.</text>
</comment>
<dbReference type="InterPro" id="IPR035647">
    <property type="entry name" value="EFG_III/V"/>
</dbReference>
<dbReference type="GO" id="GO:0006446">
    <property type="term" value="P:regulation of translational initiation"/>
    <property type="evidence" value="ECO:0007669"/>
    <property type="project" value="TreeGrafter"/>
</dbReference>
<evidence type="ECO:0000313" key="4">
    <source>
        <dbReference type="Proteomes" id="UP000005947"/>
    </source>
</evidence>
<dbReference type="GO" id="GO:0005737">
    <property type="term" value="C:cytoplasm"/>
    <property type="evidence" value="ECO:0007669"/>
    <property type="project" value="TreeGrafter"/>
</dbReference>
<dbReference type="Gene3D" id="3.30.230.30">
    <property type="entry name" value="Impact, N-terminal domain"/>
    <property type="match status" value="1"/>
</dbReference>
<dbReference type="AlphaFoldDB" id="F1T5C9"/>
<protein>
    <submittedName>
        <fullName evidence="3">Putative YigZ family protein</fullName>
    </submittedName>
</protein>
<dbReference type="GeneID" id="93210408"/>
<dbReference type="eggNOG" id="COG1739">
    <property type="taxonomic scope" value="Bacteria"/>
</dbReference>
<name>F1T5C9_9ACTN</name>
<dbReference type="Proteomes" id="UP000005947">
    <property type="component" value="Unassembled WGS sequence"/>
</dbReference>
<dbReference type="EMBL" id="ACGK02000001">
    <property type="protein sequence ID" value="EGF23860.1"/>
    <property type="molecule type" value="Genomic_DNA"/>
</dbReference>